<accession>A0A8J4STQ6</accession>
<dbReference type="InterPro" id="IPR013783">
    <property type="entry name" value="Ig-like_fold"/>
</dbReference>
<dbReference type="CDD" id="cd00063">
    <property type="entry name" value="FN3"/>
    <property type="match status" value="1"/>
</dbReference>
<dbReference type="AlphaFoldDB" id="A0A8J4STQ6"/>
<dbReference type="Pfam" id="PF00041">
    <property type="entry name" value="fn3"/>
    <property type="match status" value="1"/>
</dbReference>
<feature type="domain" description="Fibronectin type-III" evidence="1">
    <location>
        <begin position="1"/>
        <end position="75"/>
    </location>
</feature>
<dbReference type="Gene3D" id="2.60.40.10">
    <property type="entry name" value="Immunoglobulins"/>
    <property type="match status" value="1"/>
</dbReference>
<name>A0A8J4STQ6_9TREM</name>
<dbReference type="PROSITE" id="PS50853">
    <property type="entry name" value="FN3"/>
    <property type="match status" value="2"/>
</dbReference>
<dbReference type="EMBL" id="LUCH01000481">
    <property type="protein sequence ID" value="KAF5405030.1"/>
    <property type="molecule type" value="Genomic_DNA"/>
</dbReference>
<evidence type="ECO:0000313" key="2">
    <source>
        <dbReference type="EMBL" id="KAF5405030.1"/>
    </source>
</evidence>
<protein>
    <recommendedName>
        <fullName evidence="1">Fibronectin type-III domain-containing protein</fullName>
    </recommendedName>
</protein>
<feature type="domain" description="Fibronectin type-III" evidence="1">
    <location>
        <begin position="76"/>
        <end position="200"/>
    </location>
</feature>
<sequence>MPPMGYELMYTAFGGPGRWYGPVYFPLDASSEAGRPRFRIHGLLGGTGYQLRLAARSIVGSGTAYEFSVRTLDSTRPGPVRIKEHFYGIYPYSQVVQWETPLNGGLPIIGYRIRIRPVHLLSSETFNPAQAGADPIVVGAGPWHQFAPQYNNPYINYYYLTNLDPDQVYQVVVEAENERGFSLDGIDLNQYGYLNRTPSDSPRPIHYSDVHTSTTKVISVSDLVPIWSVFKTPSADLLGRPPRIFGSAPRIQEASFLALGFTMYAVLFSAVI</sequence>
<evidence type="ECO:0000313" key="3">
    <source>
        <dbReference type="Proteomes" id="UP000748531"/>
    </source>
</evidence>
<comment type="caution">
    <text evidence="2">The sequence shown here is derived from an EMBL/GenBank/DDBJ whole genome shotgun (WGS) entry which is preliminary data.</text>
</comment>
<dbReference type="SUPFAM" id="SSF49265">
    <property type="entry name" value="Fibronectin type III"/>
    <property type="match status" value="1"/>
</dbReference>
<organism evidence="2 3">
    <name type="scientific">Paragonimus heterotremus</name>
    <dbReference type="NCBI Taxonomy" id="100268"/>
    <lineage>
        <taxon>Eukaryota</taxon>
        <taxon>Metazoa</taxon>
        <taxon>Spiralia</taxon>
        <taxon>Lophotrochozoa</taxon>
        <taxon>Platyhelminthes</taxon>
        <taxon>Trematoda</taxon>
        <taxon>Digenea</taxon>
        <taxon>Plagiorchiida</taxon>
        <taxon>Troglotremata</taxon>
        <taxon>Troglotrematidae</taxon>
        <taxon>Paragonimus</taxon>
    </lineage>
</organism>
<dbReference type="InterPro" id="IPR036116">
    <property type="entry name" value="FN3_sf"/>
</dbReference>
<reference evidence="2" key="1">
    <citation type="submission" date="2019-05" db="EMBL/GenBank/DDBJ databases">
        <title>Annotation for the trematode Paragonimus heterotremus.</title>
        <authorList>
            <person name="Choi Y.-J."/>
        </authorList>
    </citation>
    <scope>NUCLEOTIDE SEQUENCE</scope>
    <source>
        <strain evidence="2">LC</strain>
    </source>
</reference>
<dbReference type="InterPro" id="IPR003961">
    <property type="entry name" value="FN3_dom"/>
</dbReference>
<proteinExistence type="predicted"/>
<keyword evidence="3" id="KW-1185">Reference proteome</keyword>
<dbReference type="SMART" id="SM00060">
    <property type="entry name" value="FN3"/>
    <property type="match status" value="1"/>
</dbReference>
<gene>
    <name evidence="2" type="ORF">PHET_01588</name>
</gene>
<dbReference type="OrthoDB" id="6280307at2759"/>
<evidence type="ECO:0000259" key="1">
    <source>
        <dbReference type="PROSITE" id="PS50853"/>
    </source>
</evidence>
<dbReference type="Proteomes" id="UP000748531">
    <property type="component" value="Unassembled WGS sequence"/>
</dbReference>